<dbReference type="InterPro" id="IPR005864">
    <property type="entry name" value="ATP_synth_F0_bsu_bac"/>
</dbReference>
<evidence type="ECO:0000256" key="13">
    <source>
        <dbReference type="RuleBase" id="RU003848"/>
    </source>
</evidence>
<dbReference type="Pfam" id="PF00430">
    <property type="entry name" value="ATP-synt_B"/>
    <property type="match status" value="1"/>
</dbReference>
<dbReference type="HAMAP" id="MF_01398">
    <property type="entry name" value="ATP_synth_b_bprime"/>
    <property type="match status" value="1"/>
</dbReference>
<feature type="transmembrane region" description="Helical" evidence="12">
    <location>
        <begin position="6"/>
        <end position="28"/>
    </location>
</feature>
<dbReference type="InterPro" id="IPR028987">
    <property type="entry name" value="ATP_synth_B-like_membr_sf"/>
</dbReference>
<keyword evidence="3 12" id="KW-0138">CF(0)</keyword>
<evidence type="ECO:0000256" key="10">
    <source>
        <dbReference type="ARBA" id="ARBA00025198"/>
    </source>
</evidence>
<evidence type="ECO:0000256" key="7">
    <source>
        <dbReference type="ARBA" id="ARBA00023065"/>
    </source>
</evidence>
<comment type="function">
    <text evidence="12">Component of the F(0) channel, it forms part of the peripheral stalk, linking F(1) to F(0).</text>
</comment>
<dbReference type="GO" id="GO:0045259">
    <property type="term" value="C:proton-transporting ATP synthase complex"/>
    <property type="evidence" value="ECO:0007669"/>
    <property type="project" value="UniProtKB-KW"/>
</dbReference>
<keyword evidence="4 12" id="KW-0812">Transmembrane</keyword>
<dbReference type="RefSeq" id="WP_353893156.1">
    <property type="nucleotide sequence ID" value="NZ_CP159485.1"/>
</dbReference>
<keyword evidence="6 12" id="KW-1133">Transmembrane helix</keyword>
<protein>
    <recommendedName>
        <fullName evidence="12">ATP synthase subunit b</fullName>
    </recommendedName>
    <alternativeName>
        <fullName evidence="12">ATP synthase F(0) sector subunit b</fullName>
    </alternativeName>
    <alternativeName>
        <fullName evidence="12">ATPase subunit I</fullName>
    </alternativeName>
    <alternativeName>
        <fullName evidence="12">F-type ATPase subunit b</fullName>
        <shortName evidence="12">F-ATPase subunit b</shortName>
    </alternativeName>
</protein>
<evidence type="ECO:0000256" key="2">
    <source>
        <dbReference type="ARBA" id="ARBA00022448"/>
    </source>
</evidence>
<comment type="similarity">
    <text evidence="1 12 13">Belongs to the ATPase B chain family.</text>
</comment>
<dbReference type="PANTHER" id="PTHR33445">
    <property type="entry name" value="ATP SYNTHASE SUBUNIT B', CHLOROPLASTIC"/>
    <property type="match status" value="1"/>
</dbReference>
<accession>A0AAU8HTA1</accession>
<sequence length="167" mass="19459">MLDFLPESILFIFVNIILIYLLLRWLLFKPVNKMLDDRSQRIKRDIEVAENKRKEAEQTQKEFEQKMAKASEEAQAIIDKAVKKGQEKQEELIEEGKKEQSKLLKRAKQEIELERSKAVSQLKDEISTMSLMVAEKIVKHSMTAEESNKLVSEVIEGMEDAYEQDNS</sequence>
<comment type="function">
    <text evidence="10 12">F(1)F(0) ATP synthase produces ATP from ADP in the presence of a proton or sodium gradient. F-type ATPases consist of two structural domains, F(1) containing the extramembraneous catalytic core and F(0) containing the membrane proton channel, linked together by a central stalk and a peripheral stalk. During catalysis, ATP synthesis in the catalytic domain of F(1) is coupled via a rotary mechanism of the central stalk subunits to proton translocation.</text>
</comment>
<comment type="subunit">
    <text evidence="12">F-type ATPases have 2 components, F(1) - the catalytic core - and F(0) - the membrane proton channel. F(1) has five subunits: alpha(3), beta(3), gamma(1), delta(1), epsilon(1). F(0) has three main subunits: a(1), b(2) and c(10-14). The alpha and beta chains form an alternating ring which encloses part of the gamma chain. F(1) is attached to F(0) by a central stalk formed by the gamma and epsilon chains, while a peripheral stalk is formed by the delta and b chains.</text>
</comment>
<keyword evidence="7 12" id="KW-0406">Ion transport</keyword>
<keyword evidence="9 12" id="KW-0066">ATP synthesis</keyword>
<dbReference type="AlphaFoldDB" id="A0AAU8HTA1"/>
<dbReference type="Gene3D" id="1.20.5.620">
    <property type="entry name" value="F1F0 ATP synthase subunit B, membrane domain"/>
    <property type="match status" value="1"/>
</dbReference>
<evidence type="ECO:0000256" key="8">
    <source>
        <dbReference type="ARBA" id="ARBA00023136"/>
    </source>
</evidence>
<evidence type="ECO:0000256" key="1">
    <source>
        <dbReference type="ARBA" id="ARBA00005513"/>
    </source>
</evidence>
<dbReference type="NCBIfam" id="TIGR01144">
    <property type="entry name" value="ATP_synt_b"/>
    <property type="match status" value="1"/>
</dbReference>
<evidence type="ECO:0000256" key="6">
    <source>
        <dbReference type="ARBA" id="ARBA00022989"/>
    </source>
</evidence>
<reference evidence="15" key="2">
    <citation type="submission" date="2024-06" db="EMBL/GenBank/DDBJ databases">
        <authorList>
            <person name="Petrova K.O."/>
            <person name="Toshchakov S.V."/>
            <person name="Boltjanskaja Y.V."/>
            <person name="Kevbrin V.V."/>
        </authorList>
    </citation>
    <scope>NUCLEOTIDE SEQUENCE</scope>
    <source>
        <strain evidence="15">Z-710</strain>
    </source>
</reference>
<dbReference type="PANTHER" id="PTHR33445:SF2">
    <property type="entry name" value="ATP SYNTHASE SUBUNIT B', CHLOROPLASTIC"/>
    <property type="match status" value="1"/>
</dbReference>
<dbReference type="SUPFAM" id="SSF81573">
    <property type="entry name" value="F1F0 ATP synthase subunit B, membrane domain"/>
    <property type="match status" value="1"/>
</dbReference>
<evidence type="ECO:0000256" key="4">
    <source>
        <dbReference type="ARBA" id="ARBA00022692"/>
    </source>
</evidence>
<keyword evidence="8 12" id="KW-0472">Membrane</keyword>
<keyword evidence="2 12" id="KW-0813">Transport</keyword>
<organism evidence="15">
    <name type="scientific">Proteinivorax hydrogeniformans</name>
    <dbReference type="NCBI Taxonomy" id="1826727"/>
    <lineage>
        <taxon>Bacteria</taxon>
        <taxon>Bacillati</taxon>
        <taxon>Bacillota</taxon>
        <taxon>Clostridia</taxon>
        <taxon>Eubacteriales</taxon>
        <taxon>Proteinivoracaceae</taxon>
        <taxon>Proteinivorax</taxon>
    </lineage>
</organism>
<dbReference type="EMBL" id="CP159485">
    <property type="protein sequence ID" value="XCI28603.1"/>
    <property type="molecule type" value="Genomic_DNA"/>
</dbReference>
<evidence type="ECO:0000256" key="9">
    <source>
        <dbReference type="ARBA" id="ARBA00023310"/>
    </source>
</evidence>
<keyword evidence="12" id="KW-1003">Cell membrane</keyword>
<proteinExistence type="inferred from homology"/>
<name>A0AAU8HTA1_9FIRM</name>
<dbReference type="GO" id="GO:0012505">
    <property type="term" value="C:endomembrane system"/>
    <property type="evidence" value="ECO:0007669"/>
    <property type="project" value="UniProtKB-SubCell"/>
</dbReference>
<dbReference type="GO" id="GO:0046933">
    <property type="term" value="F:proton-transporting ATP synthase activity, rotational mechanism"/>
    <property type="evidence" value="ECO:0007669"/>
    <property type="project" value="UniProtKB-UniRule"/>
</dbReference>
<reference evidence="15" key="1">
    <citation type="journal article" date="2018" name="Antonie Van Leeuwenhoek">
        <title>Proteinivorax hydrogeniformans sp. nov., an anaerobic, haloalkaliphilic bacterium fermenting proteinaceous compounds with high hydrogen production.</title>
        <authorList>
            <person name="Boltyanskaya Y."/>
            <person name="Detkova E."/>
            <person name="Pimenov N."/>
            <person name="Kevbrin V."/>
        </authorList>
    </citation>
    <scope>NUCLEOTIDE SEQUENCE</scope>
    <source>
        <strain evidence="15">Z-710</strain>
    </source>
</reference>
<keyword evidence="14" id="KW-0175">Coiled coil</keyword>
<dbReference type="GO" id="GO:0005886">
    <property type="term" value="C:plasma membrane"/>
    <property type="evidence" value="ECO:0007669"/>
    <property type="project" value="UniProtKB-SubCell"/>
</dbReference>
<evidence type="ECO:0000256" key="14">
    <source>
        <dbReference type="SAM" id="Coils"/>
    </source>
</evidence>
<evidence type="ECO:0000256" key="11">
    <source>
        <dbReference type="ARBA" id="ARBA00037847"/>
    </source>
</evidence>
<dbReference type="CDD" id="cd06503">
    <property type="entry name" value="ATP-synt_Fo_b"/>
    <property type="match status" value="1"/>
</dbReference>
<gene>
    <name evidence="12 15" type="primary">atpF</name>
    <name evidence="15" type="ORF">PRVXH_002567</name>
</gene>
<dbReference type="InterPro" id="IPR002146">
    <property type="entry name" value="ATP_synth_b/b'su_bac/chlpt"/>
</dbReference>
<dbReference type="InterPro" id="IPR050059">
    <property type="entry name" value="ATP_synthase_B_chain"/>
</dbReference>
<keyword evidence="5 12" id="KW-0375">Hydrogen ion transport</keyword>
<evidence type="ECO:0000313" key="15">
    <source>
        <dbReference type="EMBL" id="XCI28603.1"/>
    </source>
</evidence>
<evidence type="ECO:0000256" key="3">
    <source>
        <dbReference type="ARBA" id="ARBA00022547"/>
    </source>
</evidence>
<feature type="coiled-coil region" evidence="14">
    <location>
        <begin position="32"/>
        <end position="117"/>
    </location>
</feature>
<comment type="subcellular location">
    <subcellularLocation>
        <location evidence="12">Cell membrane</location>
        <topology evidence="12">Single-pass membrane protein</topology>
    </subcellularLocation>
    <subcellularLocation>
        <location evidence="11">Endomembrane system</location>
        <topology evidence="11">Single-pass membrane protein</topology>
    </subcellularLocation>
</comment>
<evidence type="ECO:0000256" key="12">
    <source>
        <dbReference type="HAMAP-Rule" id="MF_01398"/>
    </source>
</evidence>
<evidence type="ECO:0000256" key="5">
    <source>
        <dbReference type="ARBA" id="ARBA00022781"/>
    </source>
</evidence>
<dbReference type="GO" id="GO:0046961">
    <property type="term" value="F:proton-transporting ATPase activity, rotational mechanism"/>
    <property type="evidence" value="ECO:0007669"/>
    <property type="project" value="TreeGrafter"/>
</dbReference>